<accession>A0A8T2VGN7</accession>
<comment type="caution">
    <text evidence="6">The sequence shown here is derived from an EMBL/GenBank/DDBJ whole genome shotgun (WGS) entry which is preliminary data.</text>
</comment>
<reference evidence="6" key="1">
    <citation type="submission" date="2021-08" db="EMBL/GenBank/DDBJ databases">
        <title>WGS assembly of Ceratopteris richardii.</title>
        <authorList>
            <person name="Marchant D.B."/>
            <person name="Chen G."/>
            <person name="Jenkins J."/>
            <person name="Shu S."/>
            <person name="Leebens-Mack J."/>
            <person name="Grimwood J."/>
            <person name="Schmutz J."/>
            <person name="Soltis P."/>
            <person name="Soltis D."/>
            <person name="Chen Z.-H."/>
        </authorList>
    </citation>
    <scope>NUCLEOTIDE SEQUENCE</scope>
    <source>
        <strain evidence="6">Whitten #5841</strain>
        <tissue evidence="6">Leaf</tissue>
    </source>
</reference>
<dbReference type="InterPro" id="IPR003439">
    <property type="entry name" value="ABC_transporter-like_ATP-bd"/>
</dbReference>
<dbReference type="GO" id="GO:0016020">
    <property type="term" value="C:membrane"/>
    <property type="evidence" value="ECO:0007669"/>
    <property type="project" value="InterPro"/>
</dbReference>
<keyword evidence="7" id="KW-1185">Reference proteome</keyword>
<dbReference type="InterPro" id="IPR003593">
    <property type="entry name" value="AAA+_ATPase"/>
</dbReference>
<evidence type="ECO:0000259" key="5">
    <source>
        <dbReference type="PROSITE" id="PS50893"/>
    </source>
</evidence>
<evidence type="ECO:0000256" key="2">
    <source>
        <dbReference type="ARBA" id="ARBA00022528"/>
    </source>
</evidence>
<dbReference type="PANTHER" id="PTHR43423">
    <property type="entry name" value="ABC TRANSPORTER I FAMILY MEMBER 17"/>
    <property type="match status" value="1"/>
</dbReference>
<keyword evidence="1" id="KW-0813">Transport</keyword>
<dbReference type="InterPro" id="IPR005670">
    <property type="entry name" value="PstB-like"/>
</dbReference>
<keyword evidence="2" id="KW-0934">Plastid</keyword>
<dbReference type="SUPFAM" id="SSF52540">
    <property type="entry name" value="P-loop containing nucleoside triphosphate hydrolases"/>
    <property type="match status" value="1"/>
</dbReference>
<dbReference type="CDD" id="cd03260">
    <property type="entry name" value="ABC_PstB_phosphate_transporter"/>
    <property type="match status" value="1"/>
</dbReference>
<sequence>MATSTLALCSKLCFTGLPCVPSNYSPIKVISASSPLHEGNNGVEPKIKVRNLWKKGPSGEKILEGISFNVKQGEVHGLIGPSGSGKSTVLRALNRLWEPPPSSVFLDGQDITSMDAISLRRQVGMVFQAAHLFPGTVADNVRYGPALKGQKLSIKEIENLLCIAGFTDLESPFLDKSVNELSGGEAQRVALARTLANKPKVLLLDEPTSSLDPISSRIVEDTIIQLSQSGDMTIVLVSHNLEQIGRLASNVSALDQGSLLESGPLSQVRKSNNAVLAEFFAAHPQVSS</sequence>
<dbReference type="GO" id="GO:0035435">
    <property type="term" value="P:phosphate ion transmembrane transport"/>
    <property type="evidence" value="ECO:0007669"/>
    <property type="project" value="InterPro"/>
</dbReference>
<dbReference type="InterPro" id="IPR027417">
    <property type="entry name" value="P-loop_NTPase"/>
</dbReference>
<dbReference type="SMART" id="SM00382">
    <property type="entry name" value="AAA"/>
    <property type="match status" value="1"/>
</dbReference>
<protein>
    <recommendedName>
        <fullName evidence="5">ABC transporter domain-containing protein</fullName>
    </recommendedName>
</protein>
<dbReference type="Pfam" id="PF00005">
    <property type="entry name" value="ABC_tran"/>
    <property type="match status" value="1"/>
</dbReference>
<dbReference type="GO" id="GO:0005524">
    <property type="term" value="F:ATP binding"/>
    <property type="evidence" value="ECO:0007669"/>
    <property type="project" value="UniProtKB-KW"/>
</dbReference>
<gene>
    <name evidence="6" type="ORF">KP509_01G115800</name>
</gene>
<dbReference type="GO" id="GO:0005315">
    <property type="term" value="F:phosphate transmembrane transporter activity"/>
    <property type="evidence" value="ECO:0007669"/>
    <property type="project" value="InterPro"/>
</dbReference>
<dbReference type="InterPro" id="IPR017871">
    <property type="entry name" value="ABC_transporter-like_CS"/>
</dbReference>
<dbReference type="GO" id="GO:0016887">
    <property type="term" value="F:ATP hydrolysis activity"/>
    <property type="evidence" value="ECO:0007669"/>
    <property type="project" value="InterPro"/>
</dbReference>
<dbReference type="PROSITE" id="PS00211">
    <property type="entry name" value="ABC_TRANSPORTER_1"/>
    <property type="match status" value="1"/>
</dbReference>
<dbReference type="PANTHER" id="PTHR43423:SF1">
    <property type="entry name" value="ABC TRANSPORTER I FAMILY MEMBER 17"/>
    <property type="match status" value="1"/>
</dbReference>
<keyword evidence="3" id="KW-0547">Nucleotide-binding</keyword>
<evidence type="ECO:0000313" key="7">
    <source>
        <dbReference type="Proteomes" id="UP000825935"/>
    </source>
</evidence>
<proteinExistence type="predicted"/>
<evidence type="ECO:0000313" key="6">
    <source>
        <dbReference type="EMBL" id="KAH7447661.1"/>
    </source>
</evidence>
<keyword evidence="4" id="KW-0067">ATP-binding</keyword>
<dbReference type="EMBL" id="CM035406">
    <property type="protein sequence ID" value="KAH7447661.1"/>
    <property type="molecule type" value="Genomic_DNA"/>
</dbReference>
<dbReference type="Proteomes" id="UP000825935">
    <property type="component" value="Chromosome 1"/>
</dbReference>
<evidence type="ECO:0000256" key="4">
    <source>
        <dbReference type="ARBA" id="ARBA00022840"/>
    </source>
</evidence>
<dbReference type="AlphaFoldDB" id="A0A8T2VGN7"/>
<evidence type="ECO:0000256" key="3">
    <source>
        <dbReference type="ARBA" id="ARBA00022741"/>
    </source>
</evidence>
<evidence type="ECO:0000256" key="1">
    <source>
        <dbReference type="ARBA" id="ARBA00022448"/>
    </source>
</evidence>
<dbReference type="Gene3D" id="3.40.50.300">
    <property type="entry name" value="P-loop containing nucleotide triphosphate hydrolases"/>
    <property type="match status" value="1"/>
</dbReference>
<keyword evidence="2" id="KW-0150">Chloroplast</keyword>
<name>A0A8T2VGN7_CERRI</name>
<dbReference type="PROSITE" id="PS50893">
    <property type="entry name" value="ABC_TRANSPORTER_2"/>
    <property type="match status" value="1"/>
</dbReference>
<organism evidence="6 7">
    <name type="scientific">Ceratopteris richardii</name>
    <name type="common">Triangle waterfern</name>
    <dbReference type="NCBI Taxonomy" id="49495"/>
    <lineage>
        <taxon>Eukaryota</taxon>
        <taxon>Viridiplantae</taxon>
        <taxon>Streptophyta</taxon>
        <taxon>Embryophyta</taxon>
        <taxon>Tracheophyta</taxon>
        <taxon>Polypodiopsida</taxon>
        <taxon>Polypodiidae</taxon>
        <taxon>Polypodiales</taxon>
        <taxon>Pteridineae</taxon>
        <taxon>Pteridaceae</taxon>
        <taxon>Parkerioideae</taxon>
        <taxon>Ceratopteris</taxon>
    </lineage>
</organism>
<feature type="domain" description="ABC transporter" evidence="5">
    <location>
        <begin position="47"/>
        <end position="281"/>
    </location>
</feature>
<dbReference type="OMA" id="RMKDFDA"/>
<dbReference type="OrthoDB" id="6593433at2759"/>